<dbReference type="Proteomes" id="UP000198741">
    <property type="component" value="Chromosome I"/>
</dbReference>
<feature type="transmembrane region" description="Helical" evidence="8">
    <location>
        <begin position="108"/>
        <end position="126"/>
    </location>
</feature>
<feature type="transmembrane region" description="Helical" evidence="8">
    <location>
        <begin position="253"/>
        <end position="275"/>
    </location>
</feature>
<evidence type="ECO:0000256" key="7">
    <source>
        <dbReference type="SAM" id="MobiDB-lite"/>
    </source>
</evidence>
<evidence type="ECO:0000256" key="3">
    <source>
        <dbReference type="ARBA" id="ARBA00022475"/>
    </source>
</evidence>
<dbReference type="STRING" id="1090615.SAMN04515671_1415"/>
<evidence type="ECO:0000313" key="10">
    <source>
        <dbReference type="Proteomes" id="UP000198741"/>
    </source>
</evidence>
<dbReference type="Gene3D" id="1.20.1250.20">
    <property type="entry name" value="MFS general substrate transporter like domains"/>
    <property type="match status" value="1"/>
</dbReference>
<dbReference type="AlphaFoldDB" id="A0A1H0KSX5"/>
<feature type="transmembrane region" description="Helical" evidence="8">
    <location>
        <begin position="313"/>
        <end position="333"/>
    </location>
</feature>
<evidence type="ECO:0000256" key="4">
    <source>
        <dbReference type="ARBA" id="ARBA00022692"/>
    </source>
</evidence>
<keyword evidence="2" id="KW-0813">Transport</keyword>
<dbReference type="PANTHER" id="PTHR23513">
    <property type="entry name" value="INTEGRAL MEMBRANE EFFLUX PROTEIN-RELATED"/>
    <property type="match status" value="1"/>
</dbReference>
<feature type="region of interest" description="Disordered" evidence="7">
    <location>
        <begin position="447"/>
        <end position="469"/>
    </location>
</feature>
<evidence type="ECO:0000256" key="8">
    <source>
        <dbReference type="SAM" id="Phobius"/>
    </source>
</evidence>
<keyword evidence="10" id="KW-1185">Reference proteome</keyword>
<proteinExistence type="predicted"/>
<dbReference type="SUPFAM" id="SSF103473">
    <property type="entry name" value="MFS general substrate transporter"/>
    <property type="match status" value="1"/>
</dbReference>
<keyword evidence="5 8" id="KW-1133">Transmembrane helix</keyword>
<feature type="transmembrane region" description="Helical" evidence="8">
    <location>
        <begin position="405"/>
        <end position="424"/>
    </location>
</feature>
<evidence type="ECO:0000256" key="6">
    <source>
        <dbReference type="ARBA" id="ARBA00023136"/>
    </source>
</evidence>
<comment type="subcellular location">
    <subcellularLocation>
        <location evidence="1">Cell membrane</location>
        <topology evidence="1">Multi-pass membrane protein</topology>
    </subcellularLocation>
</comment>
<protein>
    <submittedName>
        <fullName evidence="9">Predicted arabinose efflux permease, MFS family</fullName>
    </submittedName>
</protein>
<feature type="transmembrane region" description="Helical" evidence="8">
    <location>
        <begin position="373"/>
        <end position="393"/>
    </location>
</feature>
<evidence type="ECO:0000313" key="9">
    <source>
        <dbReference type="EMBL" id="SDO58840.1"/>
    </source>
</evidence>
<dbReference type="PANTHER" id="PTHR23513:SF11">
    <property type="entry name" value="STAPHYLOFERRIN A TRANSPORTER"/>
    <property type="match status" value="1"/>
</dbReference>
<name>A0A1H0KSX5_9ACTN</name>
<keyword evidence="6 8" id="KW-0472">Membrane</keyword>
<reference evidence="9 10" key="1">
    <citation type="submission" date="2016-10" db="EMBL/GenBank/DDBJ databases">
        <authorList>
            <person name="de Groot N.N."/>
        </authorList>
    </citation>
    <scope>NUCLEOTIDE SEQUENCE [LARGE SCALE GENOMIC DNA]</scope>
    <source>
        <strain evidence="10">P4-7,KCTC 19426,CECT 7604</strain>
    </source>
</reference>
<feature type="transmembrane region" description="Helical" evidence="8">
    <location>
        <begin position="339"/>
        <end position="361"/>
    </location>
</feature>
<keyword evidence="3" id="KW-1003">Cell membrane</keyword>
<evidence type="ECO:0000256" key="5">
    <source>
        <dbReference type="ARBA" id="ARBA00022989"/>
    </source>
</evidence>
<feature type="transmembrane region" description="Helical" evidence="8">
    <location>
        <begin position="287"/>
        <end position="306"/>
    </location>
</feature>
<feature type="transmembrane region" description="Helical" evidence="8">
    <location>
        <begin position="192"/>
        <end position="220"/>
    </location>
</feature>
<gene>
    <name evidence="9" type="ORF">SAMN04515671_1415</name>
</gene>
<dbReference type="EMBL" id="LT629710">
    <property type="protein sequence ID" value="SDO58840.1"/>
    <property type="molecule type" value="Genomic_DNA"/>
</dbReference>
<keyword evidence="4 8" id="KW-0812">Transmembrane</keyword>
<dbReference type="GO" id="GO:0005886">
    <property type="term" value="C:plasma membrane"/>
    <property type="evidence" value="ECO:0007669"/>
    <property type="project" value="UniProtKB-SubCell"/>
</dbReference>
<feature type="transmembrane region" description="Helical" evidence="8">
    <location>
        <begin position="43"/>
        <end position="60"/>
    </location>
</feature>
<organism evidence="9 10">
    <name type="scientific">Nakamurella panacisegetis</name>
    <dbReference type="NCBI Taxonomy" id="1090615"/>
    <lineage>
        <taxon>Bacteria</taxon>
        <taxon>Bacillati</taxon>
        <taxon>Actinomycetota</taxon>
        <taxon>Actinomycetes</taxon>
        <taxon>Nakamurellales</taxon>
        <taxon>Nakamurellaceae</taxon>
        <taxon>Nakamurella</taxon>
    </lineage>
</organism>
<evidence type="ECO:0000256" key="1">
    <source>
        <dbReference type="ARBA" id="ARBA00004651"/>
    </source>
</evidence>
<sequence length="469" mass="48998">MQQDRGRQRRPVIEIKGLHLSSRSTQRPVSSSDMFTSLRSGNFRIFLAGQLISNIGGWTQRIAQDWLVLTLTGSATAVGVTTALQFLPTIALGPIGGLIADRYPKRRILLITNSVMATCAGTLGLLTMEHRVTVLQIYALATILGIAVAVDNPTRQSFANDLVGPLLLRNAISLNSAVFQLGALIGPAISGVLIGAIGIGSAFLVNCGSFLAALLALSVLRPADLVITRRAPAQRGQVRAAARYLMAHPEMRYPTILAGIFSFFTMSLPVTMASFSSRVFHAGSSGFALLTSLMAAGSVVGSLLAARHGTFRLRGLVALAAALAGAQIGASSIPGLLPLGIALIGLGLCVVLFGITANATVQLAAGDHIRGRVLGLYLMVVMGAGCLGGPAVGAIDEWFGPRGGLLLGGLIPGAVTVVVGLRLARTAGIRPIPALRAGLATRTHRFRGADRAAGPERPPRSGWRRRVWP</sequence>
<dbReference type="Pfam" id="PF05977">
    <property type="entry name" value="MFS_3"/>
    <property type="match status" value="1"/>
</dbReference>
<dbReference type="InterPro" id="IPR010290">
    <property type="entry name" value="TM_effector"/>
</dbReference>
<dbReference type="InterPro" id="IPR036259">
    <property type="entry name" value="MFS_trans_sf"/>
</dbReference>
<feature type="transmembrane region" description="Helical" evidence="8">
    <location>
        <begin position="162"/>
        <end position="186"/>
    </location>
</feature>
<evidence type="ECO:0000256" key="2">
    <source>
        <dbReference type="ARBA" id="ARBA00022448"/>
    </source>
</evidence>
<feature type="compositionally biased region" description="Basic and acidic residues" evidence="7">
    <location>
        <begin position="447"/>
        <end position="459"/>
    </location>
</feature>
<dbReference type="CDD" id="cd06173">
    <property type="entry name" value="MFS_MefA_like"/>
    <property type="match status" value="1"/>
</dbReference>
<accession>A0A1H0KSX5</accession>
<feature type="transmembrane region" description="Helical" evidence="8">
    <location>
        <begin position="132"/>
        <end position="150"/>
    </location>
</feature>